<feature type="region of interest" description="Disordered" evidence="2">
    <location>
        <begin position="87"/>
        <end position="107"/>
    </location>
</feature>
<feature type="coiled-coil region" evidence="1">
    <location>
        <begin position="903"/>
        <end position="1157"/>
    </location>
</feature>
<feature type="region of interest" description="Disordered" evidence="2">
    <location>
        <begin position="1217"/>
        <end position="1263"/>
    </location>
</feature>
<feature type="region of interest" description="Disordered" evidence="2">
    <location>
        <begin position="15"/>
        <end position="47"/>
    </location>
</feature>
<dbReference type="GO" id="GO:0005737">
    <property type="term" value="C:cytoplasm"/>
    <property type="evidence" value="ECO:0007669"/>
    <property type="project" value="TreeGrafter"/>
</dbReference>
<keyword evidence="4" id="KW-1185">Reference proteome</keyword>
<dbReference type="EMBL" id="CDMY01000271">
    <property type="protein sequence ID" value="CEL98488.1"/>
    <property type="molecule type" value="Genomic_DNA"/>
</dbReference>
<reference evidence="3 4" key="1">
    <citation type="submission" date="2014-11" db="EMBL/GenBank/DDBJ databases">
        <authorList>
            <person name="Zhu J."/>
            <person name="Qi W."/>
            <person name="Song R."/>
        </authorList>
    </citation>
    <scope>NUCLEOTIDE SEQUENCE [LARGE SCALE GENOMIC DNA]</scope>
</reference>
<dbReference type="InParanoid" id="A0A0G4ENQ2"/>
<keyword evidence="1" id="KW-0175">Coiled coil</keyword>
<feature type="coiled-coil region" evidence="1">
    <location>
        <begin position="704"/>
        <end position="815"/>
    </location>
</feature>
<sequence length="1409" mass="160358">MKSILDMDMPPCAAKELQHPRDHNSHHSGTLFSRSSDMEAKGTRESRKKDFVTTIEKAKQIAVRFLRQLTLKLDEYQAGQTIDTFYPQLKDSERQSHQKERESWEDKSSSTSFGKVMDFILRHSSYWDLQYSDSLEERLENRIRRMGGVFPSNNMEDDLKALLRAYFLLSERFVRLVSYSSERAIQEKNMDFRVQETIVVRQPANVTKEMIARDQAELRKPAPAPSFLAGTAGDLKGDLARPLRRSSCVEDARGQLAAMEVILQDRNRDQLNRQSDDQPLTYRSCQPAVDALRGRSYTAGESMLRWQLQMFDKASRSTSRLQPETPAMETAKDLFSVALPAAVVFARSPSLPPLESVIAAASIGKNAPEEDTDAHPPSLQASDVCLPLSVRRAMLVSGLSLEDISAMQGQQYGEESGLSDENTWRRPPNAGVVEETPDWNDEINAKIAAAQANRVRELEHDIEELQRQKGKTDEENAALKNDIRAVKNEKERMETDTKNLWRCNSELRQHLELAEQHENNIKDLLQQNRTALSEQFPQVLQRMSRLEERHEELNNTVMTELPRLKPPPSRADEKLTEVLQKLCHLEDLEAKMTDMLVSIHAKEAAQASSPTSPRNKAVVQEIVKELRTEFEEPLQRLGTFPAAFEAEVQKLGKLHGDMEGVLCSQANADAIKPSTSDSSPPPMTDVAVPAALERKGSLFSEVVDAEAQGKLKEAQETIENLRGELAQAAGLRDRLETKTDKLEQALHDSELERTTVYGEFSKLKECIQDQGERVASLTKRVAELDAQLEEKDEALRKAQLEIQREKEARKRLDDETQQRLTALQAVNDRWDKTQTFEELGDGLKGELQFMREDKKKLQEQHDKLATELVQVRADKHSCDRAHSETMKELIAARSEASKKSKELEICQLEAELLKTEMNAALAESKGLREQHAAELGKLRMKEQILEQQIEQMQQEMSHARAESDRQLTELREQVKEKDCELQKMIGAYKALEEEKAAQQAHYTTTLHEQKAELQGQLVALTDQLSSAEAEKAAFEVKRDALQQLVDNMIMEKDEIDSELKDLKQNRVQSDRQLTELGTQVNEKDAELRKMAEAYKALEEKAAQEARHTNTLNQQLKKTFEGLADGLKGELHSMREDKAKLQEQNDKLAAELAQVRADEHSGDKAHSETMKELMAARVEASNKSKEIADITAQLDKCQLEPERVRTDTRATEEAAANIDALQKQNQDLRSREVARKSERDAAMQDLERVNKTEEATRKHNEELKKKIKEMSEEMKILNDRHQRPNEESTQTFEQLADNLNSMRDEVKNRLEDIVRVLNSHTHHNGSSRPEQSAELRSILRELSSEDIEEKSRMAAFLLWKSDPHRHADEEKNYFEAKANVLQSIILDRLKLSPELRVLSQREGRGEGASP</sequence>
<dbReference type="PANTHER" id="PTHR45615:SF40">
    <property type="entry name" value="MYOSIN HEAVY CHAIN, NON-MUSCLE"/>
    <property type="match status" value="1"/>
</dbReference>
<feature type="compositionally biased region" description="Basic and acidic residues" evidence="2">
    <location>
        <begin position="36"/>
        <end position="47"/>
    </location>
</feature>
<feature type="compositionally biased region" description="Basic and acidic residues" evidence="2">
    <location>
        <begin position="16"/>
        <end position="25"/>
    </location>
</feature>
<name>A0A0G4ENQ2_VITBC</name>
<evidence type="ECO:0000256" key="2">
    <source>
        <dbReference type="SAM" id="MobiDB-lite"/>
    </source>
</evidence>
<dbReference type="GO" id="GO:0000146">
    <property type="term" value="F:microfilament motor activity"/>
    <property type="evidence" value="ECO:0007669"/>
    <property type="project" value="TreeGrafter"/>
</dbReference>
<dbReference type="STRING" id="1169540.A0A0G4ENQ2"/>
<dbReference type="GO" id="GO:0051015">
    <property type="term" value="F:actin filament binding"/>
    <property type="evidence" value="ECO:0007669"/>
    <property type="project" value="TreeGrafter"/>
</dbReference>
<accession>A0A0G4ENQ2</accession>
<dbReference type="Proteomes" id="UP000041254">
    <property type="component" value="Unassembled WGS sequence"/>
</dbReference>
<evidence type="ECO:0000256" key="1">
    <source>
        <dbReference type="SAM" id="Coils"/>
    </source>
</evidence>
<proteinExistence type="predicted"/>
<protein>
    <submittedName>
        <fullName evidence="3">Uncharacterized protein</fullName>
    </submittedName>
</protein>
<gene>
    <name evidence="3" type="ORF">Vbra_5274</name>
</gene>
<dbReference type="GO" id="GO:0016460">
    <property type="term" value="C:myosin II complex"/>
    <property type="evidence" value="ECO:0007669"/>
    <property type="project" value="TreeGrafter"/>
</dbReference>
<organism evidence="3 4">
    <name type="scientific">Vitrella brassicaformis (strain CCMP3155)</name>
    <dbReference type="NCBI Taxonomy" id="1169540"/>
    <lineage>
        <taxon>Eukaryota</taxon>
        <taxon>Sar</taxon>
        <taxon>Alveolata</taxon>
        <taxon>Colpodellida</taxon>
        <taxon>Vitrellaceae</taxon>
        <taxon>Vitrella</taxon>
    </lineage>
</organism>
<feature type="coiled-coil region" evidence="1">
    <location>
        <begin position="448"/>
        <end position="556"/>
    </location>
</feature>
<feature type="compositionally biased region" description="Basic and acidic residues" evidence="2">
    <location>
        <begin position="1225"/>
        <end position="1263"/>
    </location>
</feature>
<dbReference type="OMA" id="QEMSHAR"/>
<dbReference type="PANTHER" id="PTHR45615">
    <property type="entry name" value="MYOSIN HEAVY CHAIN, NON-MUSCLE"/>
    <property type="match status" value="1"/>
</dbReference>
<dbReference type="PhylomeDB" id="A0A0G4ENQ2"/>
<evidence type="ECO:0000313" key="4">
    <source>
        <dbReference type="Proteomes" id="UP000041254"/>
    </source>
</evidence>
<dbReference type="GO" id="GO:0032982">
    <property type="term" value="C:myosin filament"/>
    <property type="evidence" value="ECO:0007669"/>
    <property type="project" value="TreeGrafter"/>
</dbReference>
<feature type="coiled-coil region" evidence="1">
    <location>
        <begin position="840"/>
        <end position="874"/>
    </location>
</feature>
<feature type="compositionally biased region" description="Basic and acidic residues" evidence="2">
    <location>
        <begin position="90"/>
        <end position="107"/>
    </location>
</feature>
<dbReference type="VEuPathDB" id="CryptoDB:Vbra_5274"/>
<evidence type="ECO:0000313" key="3">
    <source>
        <dbReference type="EMBL" id="CEL98488.1"/>
    </source>
</evidence>